<feature type="coiled-coil region" evidence="1">
    <location>
        <begin position="226"/>
        <end position="267"/>
    </location>
</feature>
<name>A0A699KFS8_TANCI</name>
<protein>
    <submittedName>
        <fullName evidence="3">Uncharacterized protein</fullName>
    </submittedName>
</protein>
<organism evidence="3">
    <name type="scientific">Tanacetum cinerariifolium</name>
    <name type="common">Dalmatian daisy</name>
    <name type="synonym">Chrysanthemum cinerariifolium</name>
    <dbReference type="NCBI Taxonomy" id="118510"/>
    <lineage>
        <taxon>Eukaryota</taxon>
        <taxon>Viridiplantae</taxon>
        <taxon>Streptophyta</taxon>
        <taxon>Embryophyta</taxon>
        <taxon>Tracheophyta</taxon>
        <taxon>Spermatophyta</taxon>
        <taxon>Magnoliopsida</taxon>
        <taxon>eudicotyledons</taxon>
        <taxon>Gunneridae</taxon>
        <taxon>Pentapetalae</taxon>
        <taxon>asterids</taxon>
        <taxon>campanulids</taxon>
        <taxon>Asterales</taxon>
        <taxon>Asteraceae</taxon>
        <taxon>Asteroideae</taxon>
        <taxon>Anthemideae</taxon>
        <taxon>Anthemidinae</taxon>
        <taxon>Tanacetum</taxon>
    </lineage>
</organism>
<evidence type="ECO:0000313" key="3">
    <source>
        <dbReference type="EMBL" id="GFA88962.1"/>
    </source>
</evidence>
<evidence type="ECO:0000256" key="1">
    <source>
        <dbReference type="SAM" id="Coils"/>
    </source>
</evidence>
<gene>
    <name evidence="3" type="ORF">Tci_660934</name>
</gene>
<feature type="compositionally biased region" description="Basic and acidic residues" evidence="2">
    <location>
        <begin position="19"/>
        <end position="35"/>
    </location>
</feature>
<evidence type="ECO:0000256" key="2">
    <source>
        <dbReference type="SAM" id="MobiDB-lite"/>
    </source>
</evidence>
<feature type="region of interest" description="Disordered" evidence="2">
    <location>
        <begin position="1"/>
        <end position="71"/>
    </location>
</feature>
<feature type="compositionally biased region" description="Basic and acidic residues" evidence="2">
    <location>
        <begin position="53"/>
        <end position="71"/>
    </location>
</feature>
<comment type="caution">
    <text evidence="3">The sequence shown here is derived from an EMBL/GenBank/DDBJ whole genome shotgun (WGS) entry which is preliminary data.</text>
</comment>
<feature type="compositionally biased region" description="Basic and acidic residues" evidence="2">
    <location>
        <begin position="1"/>
        <end position="11"/>
    </location>
</feature>
<dbReference type="AlphaFoldDB" id="A0A699KFS8"/>
<sequence>MESLRELILERAKHKREKDKRVNDRMMQSKERKDNSSNALDADLVVTESNETESERHILSSKSRNDTHTDDVDINSVNDKQLMAEVQLSAEHNILANEQQHSEQSEFVYDIYFLEKVDRNTTPESTDMIHRGGKIDQNADAKKFQVSCPLPDPSFDNMTTKFSNQFLESENISLKKIVAQPQKDFSRMEPHCINMELKYQNQALKDGQHGQILNETSNEVNIKREINVLETRNIDLERSVTRLLAENEKLNKENKHLKQTYKDLSDSIKKTSVRPKIMRIL</sequence>
<keyword evidence="1" id="KW-0175">Coiled coil</keyword>
<reference evidence="3" key="1">
    <citation type="journal article" date="2019" name="Sci. Rep.">
        <title>Draft genome of Tanacetum cinerariifolium, the natural source of mosquito coil.</title>
        <authorList>
            <person name="Yamashiro T."/>
            <person name="Shiraishi A."/>
            <person name="Satake H."/>
            <person name="Nakayama K."/>
        </authorList>
    </citation>
    <scope>NUCLEOTIDE SEQUENCE</scope>
</reference>
<accession>A0A699KFS8</accession>
<dbReference type="EMBL" id="BKCJ010508155">
    <property type="protein sequence ID" value="GFA88962.1"/>
    <property type="molecule type" value="Genomic_DNA"/>
</dbReference>
<proteinExistence type="predicted"/>